<evidence type="ECO:0000313" key="2">
    <source>
        <dbReference type="Proteomes" id="UP000478052"/>
    </source>
</evidence>
<protein>
    <submittedName>
        <fullName evidence="1">Uncharacterized protein</fullName>
    </submittedName>
</protein>
<sequence>IGTVIIFYQSRLNYLELKKPGPQLVCTQNKLGPQFGLDLFS</sequence>
<dbReference type="AlphaFoldDB" id="A0A6G0Y4E3"/>
<organism evidence="1 2">
    <name type="scientific">Aphis craccivora</name>
    <name type="common">Cowpea aphid</name>
    <dbReference type="NCBI Taxonomy" id="307492"/>
    <lineage>
        <taxon>Eukaryota</taxon>
        <taxon>Metazoa</taxon>
        <taxon>Ecdysozoa</taxon>
        <taxon>Arthropoda</taxon>
        <taxon>Hexapoda</taxon>
        <taxon>Insecta</taxon>
        <taxon>Pterygota</taxon>
        <taxon>Neoptera</taxon>
        <taxon>Paraneoptera</taxon>
        <taxon>Hemiptera</taxon>
        <taxon>Sternorrhyncha</taxon>
        <taxon>Aphidomorpha</taxon>
        <taxon>Aphidoidea</taxon>
        <taxon>Aphididae</taxon>
        <taxon>Aphidini</taxon>
        <taxon>Aphis</taxon>
        <taxon>Aphis</taxon>
    </lineage>
</organism>
<dbReference type="EMBL" id="VUJU01006239">
    <property type="protein sequence ID" value="KAF0749066.1"/>
    <property type="molecule type" value="Genomic_DNA"/>
</dbReference>
<accession>A0A6G0Y4E3</accession>
<gene>
    <name evidence="1" type="ORF">FWK35_00033728</name>
</gene>
<reference evidence="1 2" key="1">
    <citation type="submission" date="2019-08" db="EMBL/GenBank/DDBJ databases">
        <title>Whole genome of Aphis craccivora.</title>
        <authorList>
            <person name="Voronova N.V."/>
            <person name="Shulinski R.S."/>
            <person name="Bandarenka Y.V."/>
            <person name="Zhorov D.G."/>
            <person name="Warner D."/>
        </authorList>
    </citation>
    <scope>NUCLEOTIDE SEQUENCE [LARGE SCALE GENOMIC DNA]</scope>
    <source>
        <strain evidence="1">180601</strain>
        <tissue evidence="1">Whole Body</tissue>
    </source>
</reference>
<name>A0A6G0Y4E3_APHCR</name>
<keyword evidence="2" id="KW-1185">Reference proteome</keyword>
<evidence type="ECO:0000313" key="1">
    <source>
        <dbReference type="EMBL" id="KAF0749066.1"/>
    </source>
</evidence>
<proteinExistence type="predicted"/>
<comment type="caution">
    <text evidence="1">The sequence shown here is derived from an EMBL/GenBank/DDBJ whole genome shotgun (WGS) entry which is preliminary data.</text>
</comment>
<dbReference type="Proteomes" id="UP000478052">
    <property type="component" value="Unassembled WGS sequence"/>
</dbReference>
<feature type="non-terminal residue" evidence="1">
    <location>
        <position position="1"/>
    </location>
</feature>